<name>A0AAJ0BH67_9PEZI</name>
<comment type="caution">
    <text evidence="2">The sequence shown here is derived from an EMBL/GenBank/DDBJ whole genome shotgun (WGS) entry which is preliminary data.</text>
</comment>
<evidence type="ECO:0000256" key="1">
    <source>
        <dbReference type="SAM" id="MobiDB-lite"/>
    </source>
</evidence>
<gene>
    <name evidence="2" type="ORF">QBC47DRAFT_410878</name>
</gene>
<dbReference type="Proteomes" id="UP001239445">
    <property type="component" value="Unassembled WGS sequence"/>
</dbReference>
<evidence type="ECO:0000313" key="2">
    <source>
        <dbReference type="EMBL" id="KAK1758161.1"/>
    </source>
</evidence>
<evidence type="ECO:0000313" key="3">
    <source>
        <dbReference type="Proteomes" id="UP001239445"/>
    </source>
</evidence>
<evidence type="ECO:0008006" key="4">
    <source>
        <dbReference type="Google" id="ProtNLM"/>
    </source>
</evidence>
<accession>A0AAJ0BH67</accession>
<dbReference type="EMBL" id="MU839829">
    <property type="protein sequence ID" value="KAK1758161.1"/>
    <property type="molecule type" value="Genomic_DNA"/>
</dbReference>
<keyword evidence="3" id="KW-1185">Reference proteome</keyword>
<dbReference type="Gene3D" id="3.30.420.40">
    <property type="match status" value="2"/>
</dbReference>
<proteinExistence type="predicted"/>
<dbReference type="Gene3D" id="3.90.640.10">
    <property type="entry name" value="Actin, Chain A, domain 4"/>
    <property type="match status" value="1"/>
</dbReference>
<dbReference type="InterPro" id="IPR043129">
    <property type="entry name" value="ATPase_NBD"/>
</dbReference>
<organism evidence="2 3">
    <name type="scientific">Echria macrotheca</name>
    <dbReference type="NCBI Taxonomy" id="438768"/>
    <lineage>
        <taxon>Eukaryota</taxon>
        <taxon>Fungi</taxon>
        <taxon>Dikarya</taxon>
        <taxon>Ascomycota</taxon>
        <taxon>Pezizomycotina</taxon>
        <taxon>Sordariomycetes</taxon>
        <taxon>Sordariomycetidae</taxon>
        <taxon>Sordariales</taxon>
        <taxon>Schizotheciaceae</taxon>
        <taxon>Echria</taxon>
    </lineage>
</organism>
<protein>
    <recommendedName>
        <fullName evidence="4">Actin-like ATPase domain-containing protein</fullName>
    </recommendedName>
</protein>
<dbReference type="AlphaFoldDB" id="A0AAJ0BH67"/>
<sequence length="657" mass="73676">MDQRKPDLCVAIDFGTTYTGVAWLNPNRELAPTQVVSDWPGGGGAGDAGNERKVPSVLAKKPSPNGIRRWGFLCGSETPETEKWRYLKMFLEPRVLESSRRRGIAWAPKSMAEVHRLVSEYLHEVYKHIKRSISRGNGGDSNLLWDDMAIEFIFSVPTTWRGQGILNDFKNILFKAGFGVHPGHDVILGLTEAEAAAVSSMLRVGTSISFNNGDVFLSVDAGGGTTDLAFVKISSSAPPVMEQVQDVRGTGIGSMMIDLTFQQLVRRRLEKHPNLTSQLPTDLHVKLSQSPYYKTQKHKFGDPLFDRDDDSYRIEISGVRYDYSCKELGIEDGHLVIAKSEFESLFELQVTKIITLVEEGLDKFEKDGHGSVKYIILSGGLGSSEFIHQRLQEYVQRSERSSLEGTRVQMCAEPQLVVIKGLLLEHTSSILRTRIARASYGVVIREPYSTKRHFNQPQIVDIWDEKVYATEQVRWIVKKGDRIVNGRPLLATIRRNAGLTEPLSWIETIVVSHNPEGCEPNNISDPGVEKLYEVRANMTGVPPDRLVVKRKRNRSCFWRVRKEYHVCEYDVHLAVGPSGDLRFAIFYQGEMLPGSSAPEKVPIASAWETSQPEKTEGSNAQSWSSGSWGSTITRASASESDRLRPQFSRVSLRSYRS</sequence>
<dbReference type="SUPFAM" id="SSF53067">
    <property type="entry name" value="Actin-like ATPase domain"/>
    <property type="match status" value="2"/>
</dbReference>
<dbReference type="PANTHER" id="PTHR42749">
    <property type="entry name" value="CELL SHAPE-DETERMINING PROTEIN MREB"/>
    <property type="match status" value="1"/>
</dbReference>
<reference evidence="2" key="1">
    <citation type="submission" date="2023-06" db="EMBL/GenBank/DDBJ databases">
        <title>Genome-scale phylogeny and comparative genomics of the fungal order Sordariales.</title>
        <authorList>
            <consortium name="Lawrence Berkeley National Laboratory"/>
            <person name="Hensen N."/>
            <person name="Bonometti L."/>
            <person name="Westerberg I."/>
            <person name="Brannstrom I.O."/>
            <person name="Guillou S."/>
            <person name="Cros-Aarteil S."/>
            <person name="Calhoun S."/>
            <person name="Haridas S."/>
            <person name="Kuo A."/>
            <person name="Mondo S."/>
            <person name="Pangilinan J."/>
            <person name="Riley R."/>
            <person name="Labutti K."/>
            <person name="Andreopoulos B."/>
            <person name="Lipzen A."/>
            <person name="Chen C."/>
            <person name="Yanf M."/>
            <person name="Daum C."/>
            <person name="Ng V."/>
            <person name="Clum A."/>
            <person name="Steindorff A."/>
            <person name="Ohm R."/>
            <person name="Martin F."/>
            <person name="Silar P."/>
            <person name="Natvig D."/>
            <person name="Lalanne C."/>
            <person name="Gautier V."/>
            <person name="Ament-Velasquez S.L."/>
            <person name="Kruys A."/>
            <person name="Hutchinson M.I."/>
            <person name="Powell A.J."/>
            <person name="Barry K."/>
            <person name="Miller A.N."/>
            <person name="Grigoriev I.V."/>
            <person name="Debuchy R."/>
            <person name="Gladieux P."/>
            <person name="Thoren M.H."/>
            <person name="Johannesson H."/>
        </authorList>
    </citation>
    <scope>NUCLEOTIDE SEQUENCE</scope>
    <source>
        <strain evidence="2">PSN4</strain>
    </source>
</reference>
<dbReference type="CDD" id="cd10170">
    <property type="entry name" value="ASKHA_NBD_HSP70"/>
    <property type="match status" value="1"/>
</dbReference>
<feature type="region of interest" description="Disordered" evidence="1">
    <location>
        <begin position="607"/>
        <end position="645"/>
    </location>
</feature>
<dbReference type="PANTHER" id="PTHR42749:SF1">
    <property type="entry name" value="CELL SHAPE-DETERMINING PROTEIN MREB"/>
    <property type="match status" value="1"/>
</dbReference>